<dbReference type="EMBL" id="CAJVPT010050131">
    <property type="protein sequence ID" value="CAG8745401.1"/>
    <property type="molecule type" value="Genomic_DNA"/>
</dbReference>
<comment type="caution">
    <text evidence="1">The sequence shown here is derived from an EMBL/GenBank/DDBJ whole genome shotgun (WGS) entry which is preliminary data.</text>
</comment>
<proteinExistence type="predicted"/>
<name>A0ACA9QHD7_9GLOM</name>
<evidence type="ECO:0000313" key="1">
    <source>
        <dbReference type="EMBL" id="CAG8745401.1"/>
    </source>
</evidence>
<protein>
    <submittedName>
        <fullName evidence="1">12860_t:CDS:1</fullName>
    </submittedName>
</protein>
<evidence type="ECO:0000313" key="2">
    <source>
        <dbReference type="Proteomes" id="UP000789525"/>
    </source>
</evidence>
<reference evidence="1" key="1">
    <citation type="submission" date="2021-06" db="EMBL/GenBank/DDBJ databases">
        <authorList>
            <person name="Kallberg Y."/>
            <person name="Tangrot J."/>
            <person name="Rosling A."/>
        </authorList>
    </citation>
    <scope>NUCLEOTIDE SEQUENCE</scope>
    <source>
        <strain evidence="1">CL356</strain>
    </source>
</reference>
<keyword evidence="2" id="KW-1185">Reference proteome</keyword>
<gene>
    <name evidence="1" type="ORF">ACOLOM_LOCUS12412</name>
</gene>
<sequence>MFKPQRPITRASRSRSSSFKRNQVNSATRTRTKPKNSVKIKKPSLEEFIEYERGQSQSRLKSSWANIIRRYKDVSEDEADVIDINSQEVIVDRGIIQKDDVHTFGKESDPRHLSSPSDDDDTIWWSDLWSEKEIEFVGATIDLLDRGISRSEKNAKNVEESCTQDADEITLWIDDHLPRIDSDLDIDLEDSEVESRVGDENYNDSDSIEIPCDTSSDEQSIPIQDHPYDIVMDTNSARSPIIENQQSSCTREEGAQENLQKRVDYCDIESGSEGFETCSDYE</sequence>
<accession>A0ACA9QHD7</accession>
<organism evidence="1 2">
    <name type="scientific">Acaulospora colombiana</name>
    <dbReference type="NCBI Taxonomy" id="27376"/>
    <lineage>
        <taxon>Eukaryota</taxon>
        <taxon>Fungi</taxon>
        <taxon>Fungi incertae sedis</taxon>
        <taxon>Mucoromycota</taxon>
        <taxon>Glomeromycotina</taxon>
        <taxon>Glomeromycetes</taxon>
        <taxon>Diversisporales</taxon>
        <taxon>Acaulosporaceae</taxon>
        <taxon>Acaulospora</taxon>
    </lineage>
</organism>
<dbReference type="Proteomes" id="UP000789525">
    <property type="component" value="Unassembled WGS sequence"/>
</dbReference>